<gene>
    <name evidence="2" type="ORF">LNL84_15670</name>
</gene>
<keyword evidence="1" id="KW-1133">Transmembrane helix</keyword>
<dbReference type="AlphaFoldDB" id="A0A9X1WDF7"/>
<evidence type="ECO:0000256" key="1">
    <source>
        <dbReference type="SAM" id="Phobius"/>
    </source>
</evidence>
<organism evidence="2 3">
    <name type="scientific">Vibrio gelatinilyticus</name>
    <dbReference type="NCBI Taxonomy" id="2893468"/>
    <lineage>
        <taxon>Bacteria</taxon>
        <taxon>Pseudomonadati</taxon>
        <taxon>Pseudomonadota</taxon>
        <taxon>Gammaproteobacteria</taxon>
        <taxon>Vibrionales</taxon>
        <taxon>Vibrionaceae</taxon>
        <taxon>Vibrio</taxon>
    </lineage>
</organism>
<sequence length="109" mass="11904">MKKLTIAIGIIIAGVGLLVLLAFFPLSHTKYKLTVTVIDYTLVQSLDGNRHYLSVQLPDENIQLVSTDEGRICPVGSQATVEVIDSLFSSKQSYRLSQCSPHITKGEGL</sequence>
<keyword evidence="3" id="KW-1185">Reference proteome</keyword>
<reference evidence="2" key="1">
    <citation type="submission" date="2021-11" db="EMBL/GenBank/DDBJ databases">
        <title>Vibrio ZSDE26 sp. nov. and Vibrio ZSDZ34 sp. nov., isolated from coastal seawater in Qingdao.</title>
        <authorList>
            <person name="Zhang P."/>
        </authorList>
    </citation>
    <scope>NUCLEOTIDE SEQUENCE</scope>
    <source>
        <strain evidence="2">ZSDZ34</strain>
    </source>
</reference>
<name>A0A9X1WDF7_9VIBR</name>
<proteinExistence type="predicted"/>
<dbReference type="EMBL" id="JAJNNZ010000014">
    <property type="protein sequence ID" value="MCJ2378256.1"/>
    <property type="molecule type" value="Genomic_DNA"/>
</dbReference>
<protein>
    <submittedName>
        <fullName evidence="2">Uncharacterized protein</fullName>
    </submittedName>
</protein>
<accession>A0A9X1WDF7</accession>
<keyword evidence="1" id="KW-0472">Membrane</keyword>
<comment type="caution">
    <text evidence="2">The sequence shown here is derived from an EMBL/GenBank/DDBJ whole genome shotgun (WGS) entry which is preliminary data.</text>
</comment>
<feature type="transmembrane region" description="Helical" evidence="1">
    <location>
        <begin position="6"/>
        <end position="24"/>
    </location>
</feature>
<keyword evidence="1" id="KW-0812">Transmembrane</keyword>
<evidence type="ECO:0000313" key="2">
    <source>
        <dbReference type="EMBL" id="MCJ2378256.1"/>
    </source>
</evidence>
<dbReference type="RefSeq" id="WP_244358493.1">
    <property type="nucleotide sequence ID" value="NZ_JAJNNZ010000014.1"/>
</dbReference>
<dbReference type="Proteomes" id="UP001139488">
    <property type="component" value="Unassembled WGS sequence"/>
</dbReference>
<evidence type="ECO:0000313" key="3">
    <source>
        <dbReference type="Proteomes" id="UP001139488"/>
    </source>
</evidence>